<dbReference type="Proteomes" id="UP001642484">
    <property type="component" value="Unassembled WGS sequence"/>
</dbReference>
<comment type="caution">
    <text evidence="1">The sequence shown here is derived from an EMBL/GenBank/DDBJ whole genome shotgun (WGS) entry which is preliminary data.</text>
</comment>
<accession>A0ABP0ICU1</accession>
<protein>
    <submittedName>
        <fullName evidence="1">Uncharacterized protein</fullName>
    </submittedName>
</protein>
<proteinExistence type="predicted"/>
<keyword evidence="2" id="KW-1185">Reference proteome</keyword>
<name>A0ABP0ICU1_9DINO</name>
<reference evidence="1 2" key="1">
    <citation type="submission" date="2024-02" db="EMBL/GenBank/DDBJ databases">
        <authorList>
            <person name="Chen Y."/>
            <person name="Shah S."/>
            <person name="Dougan E. K."/>
            <person name="Thang M."/>
            <person name="Chan C."/>
        </authorList>
    </citation>
    <scope>NUCLEOTIDE SEQUENCE [LARGE SCALE GENOMIC DNA]</scope>
</reference>
<organism evidence="1 2">
    <name type="scientific">Durusdinium trenchii</name>
    <dbReference type="NCBI Taxonomy" id="1381693"/>
    <lineage>
        <taxon>Eukaryota</taxon>
        <taxon>Sar</taxon>
        <taxon>Alveolata</taxon>
        <taxon>Dinophyceae</taxon>
        <taxon>Suessiales</taxon>
        <taxon>Symbiodiniaceae</taxon>
        <taxon>Durusdinium</taxon>
    </lineage>
</organism>
<evidence type="ECO:0000313" key="2">
    <source>
        <dbReference type="Proteomes" id="UP001642484"/>
    </source>
</evidence>
<gene>
    <name evidence="1" type="ORF">CCMP2556_LOCUS6056</name>
</gene>
<feature type="non-terminal residue" evidence="1">
    <location>
        <position position="1"/>
    </location>
</feature>
<sequence>VFKEIPGLSGLNAALDYMHIKHLNTDQYCLSAVLYYLTHIWLPGSPAENAVHIWKQVQEAYKVLGVSDRFYDLSKINMFVKKNTCKLKGKAAQVKGLVLPLAHVWEAHYNPHCLVHRKIRAMLIANATMELLMTKNKKLTAFPSADALKMRNQCHVMAHLMWDLSQHFAAEEGLPHMFICTSKLHMLVHICEYTQAVPPRLFWCYSAEDFMGVIRKICRNCAKGTPPLQGGQKALEHWRMLFSLQLEQT</sequence>
<dbReference type="EMBL" id="CAXAMN010002603">
    <property type="protein sequence ID" value="CAK9000410.1"/>
    <property type="molecule type" value="Genomic_DNA"/>
</dbReference>
<evidence type="ECO:0000313" key="1">
    <source>
        <dbReference type="EMBL" id="CAK9000410.1"/>
    </source>
</evidence>